<evidence type="ECO:0000313" key="1">
    <source>
        <dbReference type="EMBL" id="MBB4941352.1"/>
    </source>
</evidence>
<accession>A0A7W7WBC4</accession>
<keyword evidence="2" id="KW-1185">Reference proteome</keyword>
<protein>
    <submittedName>
        <fullName evidence="1">Uncharacterized protein</fullName>
    </submittedName>
</protein>
<gene>
    <name evidence="1" type="ORF">FHR32_005729</name>
</gene>
<name>A0A7W7WBC4_9ACTN</name>
<dbReference type="EMBL" id="JACHJU010000002">
    <property type="protein sequence ID" value="MBB4941352.1"/>
    <property type="molecule type" value="Genomic_DNA"/>
</dbReference>
<dbReference type="Proteomes" id="UP000534286">
    <property type="component" value="Unassembled WGS sequence"/>
</dbReference>
<reference evidence="1 2" key="1">
    <citation type="submission" date="2020-08" db="EMBL/GenBank/DDBJ databases">
        <title>Sequencing the genomes of 1000 actinobacteria strains.</title>
        <authorList>
            <person name="Klenk H.-P."/>
        </authorList>
    </citation>
    <scope>NUCLEOTIDE SEQUENCE [LARGE SCALE GENOMIC DNA]</scope>
    <source>
        <strain evidence="1 2">DSM 43023</strain>
    </source>
</reference>
<comment type="caution">
    <text evidence="1">The sequence shown here is derived from an EMBL/GenBank/DDBJ whole genome shotgun (WGS) entry which is preliminary data.</text>
</comment>
<proteinExistence type="predicted"/>
<organism evidence="1 2">
    <name type="scientific">Streptosporangium album</name>
    <dbReference type="NCBI Taxonomy" id="47479"/>
    <lineage>
        <taxon>Bacteria</taxon>
        <taxon>Bacillati</taxon>
        <taxon>Actinomycetota</taxon>
        <taxon>Actinomycetes</taxon>
        <taxon>Streptosporangiales</taxon>
        <taxon>Streptosporangiaceae</taxon>
        <taxon>Streptosporangium</taxon>
    </lineage>
</organism>
<sequence length="52" mass="5104">MGGVATGSWIRPAVAIPLAGLGALAGRLVGLEPWALLATAALIVGIAQQTLP</sequence>
<evidence type="ECO:0000313" key="2">
    <source>
        <dbReference type="Proteomes" id="UP000534286"/>
    </source>
</evidence>
<dbReference type="AlphaFoldDB" id="A0A7W7WBC4"/>
<dbReference type="RefSeq" id="WP_184757454.1">
    <property type="nucleotide sequence ID" value="NZ_BAABEK010000032.1"/>
</dbReference>